<dbReference type="EMBL" id="CP125947">
    <property type="protein sequence ID" value="WHS64589.1"/>
    <property type="molecule type" value="Genomic_DNA"/>
</dbReference>
<protein>
    <submittedName>
        <fullName evidence="7">Fur family transcriptional regulator</fullName>
    </submittedName>
</protein>
<evidence type="ECO:0000256" key="1">
    <source>
        <dbReference type="ARBA" id="ARBA00007957"/>
    </source>
</evidence>
<comment type="similarity">
    <text evidence="1">Belongs to the Fur family.</text>
</comment>
<keyword evidence="2" id="KW-0678">Repressor</keyword>
<dbReference type="InterPro" id="IPR036388">
    <property type="entry name" value="WH-like_DNA-bd_sf"/>
</dbReference>
<reference evidence="7 8" key="1">
    <citation type="submission" date="2023-05" db="EMBL/GenBank/DDBJ databases">
        <authorList>
            <person name="Yin Y."/>
            <person name="Lu Z."/>
        </authorList>
    </citation>
    <scope>NUCLEOTIDE SEQUENCE [LARGE SCALE GENOMIC DNA]</scope>
    <source>
        <strain evidence="7 8">ZM22</strain>
    </source>
</reference>
<keyword evidence="6" id="KW-0804">Transcription</keyword>
<evidence type="ECO:0000256" key="6">
    <source>
        <dbReference type="ARBA" id="ARBA00023163"/>
    </source>
</evidence>
<evidence type="ECO:0000313" key="8">
    <source>
        <dbReference type="Proteomes" id="UP001240697"/>
    </source>
</evidence>
<dbReference type="Pfam" id="PF01475">
    <property type="entry name" value="FUR"/>
    <property type="match status" value="1"/>
</dbReference>
<accession>A0ABY8SNB5</accession>
<proteinExistence type="inferred from homology"/>
<name>A0ABY8SNB5_9BURK</name>
<dbReference type="InterPro" id="IPR043135">
    <property type="entry name" value="Fur_C"/>
</dbReference>
<dbReference type="Gene3D" id="3.30.1490.190">
    <property type="match status" value="1"/>
</dbReference>
<evidence type="ECO:0000256" key="5">
    <source>
        <dbReference type="ARBA" id="ARBA00023125"/>
    </source>
</evidence>
<dbReference type="InterPro" id="IPR036390">
    <property type="entry name" value="WH_DNA-bd_sf"/>
</dbReference>
<sequence length="147" mass="16448">MSPSVKLHSHELTKHQSLVLNALAREENPASAYTLLDHLRAEGLRAPQQVYRALDKLIEYGLVHRVETLNSFVACAHPHDHRHGLVVFAICDQCGQVEEFSDQAIERRLKGWSKDHAFRMSKASVEMHGTCGRCDHPPAVESAPHGL</sequence>
<evidence type="ECO:0000256" key="2">
    <source>
        <dbReference type="ARBA" id="ARBA00022491"/>
    </source>
</evidence>
<dbReference type="SUPFAM" id="SSF46785">
    <property type="entry name" value="Winged helix' DNA-binding domain"/>
    <property type="match status" value="1"/>
</dbReference>
<evidence type="ECO:0000256" key="4">
    <source>
        <dbReference type="ARBA" id="ARBA00023015"/>
    </source>
</evidence>
<keyword evidence="3" id="KW-0862">Zinc</keyword>
<evidence type="ECO:0000313" key="7">
    <source>
        <dbReference type="EMBL" id="WHS64589.1"/>
    </source>
</evidence>
<dbReference type="InterPro" id="IPR002481">
    <property type="entry name" value="FUR"/>
</dbReference>
<dbReference type="Proteomes" id="UP001240697">
    <property type="component" value="Chromosome"/>
</dbReference>
<dbReference type="PANTHER" id="PTHR33202">
    <property type="entry name" value="ZINC UPTAKE REGULATION PROTEIN"/>
    <property type="match status" value="1"/>
</dbReference>
<organism evidence="7 8">
    <name type="scientific">Comamonas resistens</name>
    <dbReference type="NCBI Taxonomy" id="3046670"/>
    <lineage>
        <taxon>Bacteria</taxon>
        <taxon>Pseudomonadati</taxon>
        <taxon>Pseudomonadota</taxon>
        <taxon>Betaproteobacteria</taxon>
        <taxon>Burkholderiales</taxon>
        <taxon>Comamonadaceae</taxon>
        <taxon>Comamonas</taxon>
    </lineage>
</organism>
<dbReference type="RefSeq" id="WP_283485706.1">
    <property type="nucleotide sequence ID" value="NZ_CP125947.1"/>
</dbReference>
<gene>
    <name evidence="7" type="ORF">QMY55_19155</name>
</gene>
<keyword evidence="8" id="KW-1185">Reference proteome</keyword>
<dbReference type="Gene3D" id="1.10.10.10">
    <property type="entry name" value="Winged helix-like DNA-binding domain superfamily/Winged helix DNA-binding domain"/>
    <property type="match status" value="1"/>
</dbReference>
<keyword evidence="4" id="KW-0805">Transcription regulation</keyword>
<keyword evidence="5" id="KW-0238">DNA-binding</keyword>
<evidence type="ECO:0000256" key="3">
    <source>
        <dbReference type="ARBA" id="ARBA00022833"/>
    </source>
</evidence>
<dbReference type="PANTHER" id="PTHR33202:SF6">
    <property type="entry name" value="ZINC UPTAKE REGULATION PROTEIN"/>
    <property type="match status" value="1"/>
</dbReference>